<proteinExistence type="inferred from homology"/>
<dbReference type="NCBIfam" id="TIGR00756">
    <property type="entry name" value="PPR"/>
    <property type="match status" value="7"/>
</dbReference>
<dbReference type="InterPro" id="IPR002885">
    <property type="entry name" value="PPR_rpt"/>
</dbReference>
<dbReference type="HOGENOM" id="CLU_002706_49_12_1"/>
<protein>
    <recommendedName>
        <fullName evidence="5">Pentacotripeptide-repeat region of PRORP domain-containing protein</fullName>
    </recommendedName>
</protein>
<dbReference type="eggNOG" id="KOG4197">
    <property type="taxonomic scope" value="Eukaryota"/>
</dbReference>
<gene>
    <name evidence="3" type="ORF">PRUPE_8G118500</name>
</gene>
<evidence type="ECO:0000256" key="1">
    <source>
        <dbReference type="ARBA" id="ARBA00007626"/>
    </source>
</evidence>
<evidence type="ECO:0000313" key="4">
    <source>
        <dbReference type="Proteomes" id="UP000006882"/>
    </source>
</evidence>
<evidence type="ECO:0000313" key="3">
    <source>
        <dbReference type="EMBL" id="ONH91491.1"/>
    </source>
</evidence>
<organism evidence="3 4">
    <name type="scientific">Prunus persica</name>
    <name type="common">Peach</name>
    <name type="synonym">Amygdalus persica</name>
    <dbReference type="NCBI Taxonomy" id="3760"/>
    <lineage>
        <taxon>Eukaryota</taxon>
        <taxon>Viridiplantae</taxon>
        <taxon>Streptophyta</taxon>
        <taxon>Embryophyta</taxon>
        <taxon>Tracheophyta</taxon>
        <taxon>Spermatophyta</taxon>
        <taxon>Magnoliopsida</taxon>
        <taxon>eudicotyledons</taxon>
        <taxon>Gunneridae</taxon>
        <taxon>Pentapetalae</taxon>
        <taxon>rosids</taxon>
        <taxon>fabids</taxon>
        <taxon>Rosales</taxon>
        <taxon>Rosaceae</taxon>
        <taxon>Amygdaloideae</taxon>
        <taxon>Amygdaleae</taxon>
        <taxon>Prunus</taxon>
    </lineage>
</organism>
<dbReference type="PANTHER" id="PTHR47934">
    <property type="entry name" value="PENTATRICOPEPTIDE REPEAT-CONTAINING PROTEIN PET309, MITOCHONDRIAL"/>
    <property type="match status" value="1"/>
</dbReference>
<keyword evidence="4" id="KW-1185">Reference proteome</keyword>
<evidence type="ECO:0000256" key="2">
    <source>
        <dbReference type="ARBA" id="ARBA00022737"/>
    </source>
</evidence>
<dbReference type="Pfam" id="PF01535">
    <property type="entry name" value="PPR"/>
    <property type="match status" value="1"/>
</dbReference>
<dbReference type="Proteomes" id="UP000006882">
    <property type="component" value="Chromosome G8"/>
</dbReference>
<comment type="similarity">
    <text evidence="1">Belongs to the PPR family. P subfamily.</text>
</comment>
<dbReference type="PROSITE" id="PS51375">
    <property type="entry name" value="PPR"/>
    <property type="match status" value="6"/>
</dbReference>
<dbReference type="SUPFAM" id="SSF81901">
    <property type="entry name" value="HCP-like"/>
    <property type="match status" value="1"/>
</dbReference>
<dbReference type="Gene3D" id="1.25.40.10">
    <property type="entry name" value="Tetratricopeptide repeat domain"/>
    <property type="match status" value="5"/>
</dbReference>
<dbReference type="PANTHER" id="PTHR47934:SF6">
    <property type="entry name" value="MITOCHONDRIAL GROUP I INTRON SPLICING FACTOR CCM1-RELATED"/>
    <property type="match status" value="1"/>
</dbReference>
<dbReference type="OMA" id="AYCKNED"/>
<dbReference type="InterPro" id="IPR051114">
    <property type="entry name" value="Mito_RNA_Proc_CCM1"/>
</dbReference>
<dbReference type="Gramene" id="ONH91491">
    <property type="protein sequence ID" value="ONH91491"/>
    <property type="gene ID" value="PRUPE_8G118500"/>
</dbReference>
<dbReference type="GO" id="GO:0003729">
    <property type="term" value="F:mRNA binding"/>
    <property type="evidence" value="ECO:0000318"/>
    <property type="project" value="GO_Central"/>
</dbReference>
<dbReference type="Pfam" id="PF13812">
    <property type="entry name" value="PPR_3"/>
    <property type="match status" value="1"/>
</dbReference>
<dbReference type="EMBL" id="CM007658">
    <property type="protein sequence ID" value="ONH91491.1"/>
    <property type="molecule type" value="Genomic_DNA"/>
</dbReference>
<keyword evidence="2" id="KW-0677">Repeat</keyword>
<dbReference type="AlphaFoldDB" id="M5VI68"/>
<dbReference type="InterPro" id="IPR011990">
    <property type="entry name" value="TPR-like_helical_dom_sf"/>
</dbReference>
<accession>M5VI68</accession>
<reference evidence="3 4" key="1">
    <citation type="journal article" date="2013" name="Nat. Genet.">
        <title>The high-quality draft genome of peach (Prunus persica) identifies unique patterns of genetic diversity, domestication and genome evolution.</title>
        <authorList>
            <consortium name="International Peach Genome Initiative"/>
            <person name="Verde I."/>
            <person name="Abbott A.G."/>
            <person name="Scalabrin S."/>
            <person name="Jung S."/>
            <person name="Shu S."/>
            <person name="Marroni F."/>
            <person name="Zhebentyayeva T."/>
            <person name="Dettori M.T."/>
            <person name="Grimwood J."/>
            <person name="Cattonaro F."/>
            <person name="Zuccolo A."/>
            <person name="Rossini L."/>
            <person name="Jenkins J."/>
            <person name="Vendramin E."/>
            <person name="Meisel L.A."/>
            <person name="Decroocq V."/>
            <person name="Sosinski B."/>
            <person name="Prochnik S."/>
            <person name="Mitros T."/>
            <person name="Policriti A."/>
            <person name="Cipriani G."/>
            <person name="Dondini L."/>
            <person name="Ficklin S."/>
            <person name="Goodstein D.M."/>
            <person name="Xuan P."/>
            <person name="Del Fabbro C."/>
            <person name="Aramini V."/>
            <person name="Copetti D."/>
            <person name="Gonzalez S."/>
            <person name="Horner D.S."/>
            <person name="Falchi R."/>
            <person name="Lucas S."/>
            <person name="Mica E."/>
            <person name="Maldonado J."/>
            <person name="Lazzari B."/>
            <person name="Bielenberg D."/>
            <person name="Pirona R."/>
            <person name="Miculan M."/>
            <person name="Barakat A."/>
            <person name="Testolin R."/>
            <person name="Stella A."/>
            <person name="Tartarini S."/>
            <person name="Tonutti P."/>
            <person name="Arus P."/>
            <person name="Orellana A."/>
            <person name="Wells C."/>
            <person name="Main D."/>
            <person name="Vizzotto G."/>
            <person name="Silva H."/>
            <person name="Salamini F."/>
            <person name="Schmutz J."/>
            <person name="Morgante M."/>
            <person name="Rokhsar D.S."/>
        </authorList>
    </citation>
    <scope>NUCLEOTIDE SEQUENCE [LARGE SCALE GENOMIC DNA]</scope>
    <source>
        <strain evidence="4">cv. Nemared</strain>
    </source>
</reference>
<sequence>MPLLKPHIHKPSSFPGAPSDTLLAERAITYLKRHPHNLTSLSSGFTPEAASFLLLKSQFDQPLTLKFLSWARNHGFFTFQCNAQHLSEDVAVNTIDDRGNLVFQCLSDSLHICNSSSAVFDLVGKSYSLLNLIDEAPNIVNLAKVHGFMPGVLSYNAILDAISRSKESVQFAEEVFSEMISNGVSPNFFGGMERNGCLPNVVTYNTLIDAYCKLNRIDQAFELLRLMALKGLELNLISYNVVINGGYCKEGNVHQALVLQEEMRRNRLSPNVFNVINAMCKPKNFNRAMEFFDQMRVRGLRPNERMYTTLIGGFYQQGFLNEAYDDAIRILQVMTGKGLSPDVPSYSTIITGFCWHQELESAFRMKLEMMDAGVLPDAVTYSSLIQVVCQQRRLGESCDLFQEMLSMGMPPDEFTYTTLINAYCGLMKEAHLVFETMIERKHKRNEAVYHVIIHGHCKGGNVIKAYNLYKEMLHSGFVPHTVMVIGLVKALFTEGMNSELSQVIGNTLRNCQLFDAECAKLLVAINHKEGIWMKFLMCLMIAKDGLLSNSGVRASAGG</sequence>
<dbReference type="Pfam" id="PF12854">
    <property type="entry name" value="PPR_1"/>
    <property type="match status" value="1"/>
</dbReference>
<evidence type="ECO:0008006" key="5">
    <source>
        <dbReference type="Google" id="ProtNLM"/>
    </source>
</evidence>
<name>M5VI68_PRUPE</name>
<dbReference type="Pfam" id="PF13041">
    <property type="entry name" value="PPR_2"/>
    <property type="match status" value="3"/>
</dbReference>